<dbReference type="CDD" id="cd06183">
    <property type="entry name" value="cyt_b5_reduct_like"/>
    <property type="match status" value="1"/>
</dbReference>
<feature type="binding site" evidence="6">
    <location>
        <position position="100"/>
    </location>
    <ligand>
        <name>FAD</name>
        <dbReference type="ChEBI" id="CHEBI:57692"/>
    </ligand>
</feature>
<evidence type="ECO:0000256" key="1">
    <source>
        <dbReference type="ARBA" id="ARBA00001974"/>
    </source>
</evidence>
<dbReference type="EMBL" id="JAGRRH010000005">
    <property type="protein sequence ID" value="KAG7369987.1"/>
    <property type="molecule type" value="Genomic_DNA"/>
</dbReference>
<reference evidence="8" key="1">
    <citation type="journal article" date="2021" name="Sci. Rep.">
        <title>Diploid genomic architecture of Nitzschia inconspicua, an elite biomass production diatom.</title>
        <authorList>
            <person name="Oliver A."/>
            <person name="Podell S."/>
            <person name="Pinowska A."/>
            <person name="Traller J.C."/>
            <person name="Smith S.R."/>
            <person name="McClure R."/>
            <person name="Beliaev A."/>
            <person name="Bohutskyi P."/>
            <person name="Hill E.A."/>
            <person name="Rabines A."/>
            <person name="Zheng H."/>
            <person name="Allen L.Z."/>
            <person name="Kuo A."/>
            <person name="Grigoriev I.V."/>
            <person name="Allen A.E."/>
            <person name="Hazlebeck D."/>
            <person name="Allen E.E."/>
        </authorList>
    </citation>
    <scope>NUCLEOTIDE SEQUENCE</scope>
    <source>
        <strain evidence="8">Hildebrandi</strain>
    </source>
</reference>
<dbReference type="Pfam" id="PF00175">
    <property type="entry name" value="NAD_binding_1"/>
    <property type="match status" value="1"/>
</dbReference>
<evidence type="ECO:0000256" key="6">
    <source>
        <dbReference type="PIRSR" id="PIRSR601834-1"/>
    </source>
</evidence>
<dbReference type="PROSITE" id="PS51384">
    <property type="entry name" value="FAD_FR"/>
    <property type="match status" value="1"/>
</dbReference>
<keyword evidence="9" id="KW-1185">Reference proteome</keyword>
<proteinExistence type="predicted"/>
<evidence type="ECO:0000256" key="5">
    <source>
        <dbReference type="ARBA" id="ARBA00023002"/>
    </source>
</evidence>
<evidence type="ECO:0000313" key="9">
    <source>
        <dbReference type="Proteomes" id="UP000693970"/>
    </source>
</evidence>
<dbReference type="PANTHER" id="PTHR19370:SF171">
    <property type="entry name" value="NADH-CYTOCHROME B5 REDUCTASE 2"/>
    <property type="match status" value="1"/>
</dbReference>
<dbReference type="EC" id="1.6.2.2" evidence="2"/>
<evidence type="ECO:0000256" key="3">
    <source>
        <dbReference type="ARBA" id="ARBA00022630"/>
    </source>
</evidence>
<dbReference type="Proteomes" id="UP000693970">
    <property type="component" value="Unassembled WGS sequence"/>
</dbReference>
<sequence length="297" mass="32920">MSKASYDPPSLTGNPTLALVPPGSCQFTDEFKPVPLLERVRVSPTSSVLRFGLPDKSLPLNLSTCACILARAKLPYDAKKDSNKTDKGKDGELEDVIRPYTPISTNELKGCFDLLIKDYGEDGRMSRYMCHDMNVGDEIDFKHIEFNVKIQAPFKQKTICMLVGGTGITPMIQALHAILGDNDASSNVVMLYGNKSSNDILGKSMIDSWAKQFGDQFKVHHVLSNEPEDSDWKGKRGFITRELIEENVPGPEAGDDLIFFICGPPPMYNALSGPRGEDEISGLLKEMGYKKEQVYKF</sequence>
<keyword evidence="5" id="KW-0560">Oxidoreductase</keyword>
<evidence type="ECO:0000259" key="7">
    <source>
        <dbReference type="PROSITE" id="PS51384"/>
    </source>
</evidence>
<feature type="binding site" evidence="6">
    <location>
        <position position="125"/>
    </location>
    <ligand>
        <name>FAD</name>
        <dbReference type="ChEBI" id="CHEBI:57692"/>
    </ligand>
</feature>
<comment type="caution">
    <text evidence="8">The sequence shown here is derived from an EMBL/GenBank/DDBJ whole genome shotgun (WGS) entry which is preliminary data.</text>
</comment>
<dbReference type="GO" id="GO:0090524">
    <property type="term" value="F:cytochrome-b5 reductase activity, acting on NADH"/>
    <property type="evidence" value="ECO:0007669"/>
    <property type="project" value="UniProtKB-EC"/>
</dbReference>
<comment type="cofactor">
    <cofactor evidence="1 6">
        <name>FAD</name>
        <dbReference type="ChEBI" id="CHEBI:57692"/>
    </cofactor>
</comment>
<protein>
    <recommendedName>
        <fullName evidence="2">cytochrome-b5 reductase</fullName>
        <ecNumber evidence="2">1.6.2.2</ecNumber>
    </recommendedName>
</protein>
<dbReference type="InterPro" id="IPR001834">
    <property type="entry name" value="CBR-like"/>
</dbReference>
<gene>
    <name evidence="8" type="ORF">IV203_027733</name>
</gene>
<feature type="binding site" evidence="6">
    <location>
        <position position="98"/>
    </location>
    <ligand>
        <name>FAD</name>
        <dbReference type="ChEBI" id="CHEBI:57692"/>
    </ligand>
</feature>
<feature type="domain" description="FAD-binding FR-type" evidence="7">
    <location>
        <begin position="29"/>
        <end position="160"/>
    </location>
</feature>
<organism evidence="8 9">
    <name type="scientific">Nitzschia inconspicua</name>
    <dbReference type="NCBI Taxonomy" id="303405"/>
    <lineage>
        <taxon>Eukaryota</taxon>
        <taxon>Sar</taxon>
        <taxon>Stramenopiles</taxon>
        <taxon>Ochrophyta</taxon>
        <taxon>Bacillariophyta</taxon>
        <taxon>Bacillariophyceae</taxon>
        <taxon>Bacillariophycidae</taxon>
        <taxon>Bacillariales</taxon>
        <taxon>Bacillariaceae</taxon>
        <taxon>Nitzschia</taxon>
    </lineage>
</organism>
<keyword evidence="4 6" id="KW-0274">FAD</keyword>
<name>A0A9K3Q3L4_9STRA</name>
<dbReference type="AlphaFoldDB" id="A0A9K3Q3L4"/>
<evidence type="ECO:0000313" key="8">
    <source>
        <dbReference type="EMBL" id="KAG7369987.1"/>
    </source>
</evidence>
<evidence type="ECO:0000256" key="4">
    <source>
        <dbReference type="ARBA" id="ARBA00022827"/>
    </source>
</evidence>
<feature type="binding site" evidence="6">
    <location>
        <position position="117"/>
    </location>
    <ligand>
        <name>FAD</name>
        <dbReference type="ChEBI" id="CHEBI:57692"/>
    </ligand>
</feature>
<feature type="binding site" evidence="6">
    <location>
        <position position="169"/>
    </location>
    <ligand>
        <name>FAD</name>
        <dbReference type="ChEBI" id="CHEBI:57692"/>
    </ligand>
</feature>
<reference evidence="8" key="2">
    <citation type="submission" date="2021-04" db="EMBL/GenBank/DDBJ databases">
        <authorList>
            <person name="Podell S."/>
        </authorList>
    </citation>
    <scope>NUCLEOTIDE SEQUENCE</scope>
    <source>
        <strain evidence="8">Hildebrandi</strain>
    </source>
</reference>
<accession>A0A9K3Q3L4</accession>
<feature type="binding site" evidence="6">
    <location>
        <position position="115"/>
    </location>
    <ligand>
        <name>FAD</name>
        <dbReference type="ChEBI" id="CHEBI:57692"/>
    </ligand>
</feature>
<dbReference type="InterPro" id="IPR017927">
    <property type="entry name" value="FAD-bd_FR_type"/>
</dbReference>
<dbReference type="OrthoDB" id="432685at2759"/>
<dbReference type="Pfam" id="PF00970">
    <property type="entry name" value="FAD_binding_6"/>
    <property type="match status" value="1"/>
</dbReference>
<feature type="binding site" evidence="6">
    <location>
        <position position="126"/>
    </location>
    <ligand>
        <name>FAD</name>
        <dbReference type="ChEBI" id="CHEBI:57692"/>
    </ligand>
</feature>
<evidence type="ECO:0000256" key="2">
    <source>
        <dbReference type="ARBA" id="ARBA00012011"/>
    </source>
</evidence>
<dbReference type="InterPro" id="IPR001433">
    <property type="entry name" value="OxRdtase_FAD/NAD-bd"/>
</dbReference>
<dbReference type="InterPro" id="IPR008333">
    <property type="entry name" value="Cbr1-like_FAD-bd_dom"/>
</dbReference>
<feature type="binding site" evidence="6">
    <location>
        <position position="99"/>
    </location>
    <ligand>
        <name>FAD</name>
        <dbReference type="ChEBI" id="CHEBI:57692"/>
    </ligand>
</feature>
<dbReference type="PANTHER" id="PTHR19370">
    <property type="entry name" value="NADH-CYTOCHROME B5 REDUCTASE"/>
    <property type="match status" value="1"/>
</dbReference>
<dbReference type="FunFam" id="3.40.50.80:FF:000009">
    <property type="entry name" value="NADH-cytochrome b5 reductase"/>
    <property type="match status" value="1"/>
</dbReference>
<keyword evidence="3 6" id="KW-0285">Flavoprotein</keyword>